<evidence type="ECO:0000259" key="1">
    <source>
        <dbReference type="Pfam" id="PF03358"/>
    </source>
</evidence>
<dbReference type="EMBL" id="JBHUEJ010000036">
    <property type="protein sequence ID" value="MFD1712242.1"/>
    <property type="molecule type" value="Genomic_DNA"/>
</dbReference>
<dbReference type="RefSeq" id="WP_147912181.1">
    <property type="nucleotide sequence ID" value="NZ_JBHUEJ010000036.1"/>
</dbReference>
<dbReference type="Gene3D" id="3.40.50.360">
    <property type="match status" value="1"/>
</dbReference>
<dbReference type="Proteomes" id="UP001597304">
    <property type="component" value="Unassembled WGS sequence"/>
</dbReference>
<dbReference type="EC" id="1.-.-.-" evidence="2"/>
<proteinExistence type="predicted"/>
<dbReference type="InterPro" id="IPR029039">
    <property type="entry name" value="Flavoprotein-like_sf"/>
</dbReference>
<dbReference type="InterPro" id="IPR005025">
    <property type="entry name" value="FMN_Rdtase-like_dom"/>
</dbReference>
<dbReference type="SUPFAM" id="SSF52218">
    <property type="entry name" value="Flavoproteins"/>
    <property type="match status" value="1"/>
</dbReference>
<dbReference type="PANTHER" id="PTHR30543:SF21">
    <property type="entry name" value="NAD(P)H-DEPENDENT FMN REDUCTASE LOT6"/>
    <property type="match status" value="1"/>
</dbReference>
<organism evidence="2 3">
    <name type="scientific">Ottowia flava</name>
    <dbReference type="NCBI Taxonomy" id="2675430"/>
    <lineage>
        <taxon>Bacteria</taxon>
        <taxon>Pseudomonadati</taxon>
        <taxon>Pseudomonadota</taxon>
        <taxon>Betaproteobacteria</taxon>
        <taxon>Burkholderiales</taxon>
        <taxon>Comamonadaceae</taxon>
        <taxon>Ottowia</taxon>
    </lineage>
</organism>
<evidence type="ECO:0000313" key="2">
    <source>
        <dbReference type="EMBL" id="MFD1712242.1"/>
    </source>
</evidence>
<dbReference type="InterPro" id="IPR050712">
    <property type="entry name" value="NAD(P)H-dep_reductase"/>
</dbReference>
<accession>A0ABW4KYL5</accession>
<comment type="caution">
    <text evidence="2">The sequence shown here is derived from an EMBL/GenBank/DDBJ whole genome shotgun (WGS) entry which is preliminary data.</text>
</comment>
<feature type="domain" description="NADPH-dependent FMN reductase-like" evidence="1">
    <location>
        <begin position="1"/>
        <end position="147"/>
    </location>
</feature>
<dbReference type="GO" id="GO:0016491">
    <property type="term" value="F:oxidoreductase activity"/>
    <property type="evidence" value="ECO:0007669"/>
    <property type="project" value="UniProtKB-KW"/>
</dbReference>
<name>A0ABW4KYL5_9BURK</name>
<dbReference type="PANTHER" id="PTHR30543">
    <property type="entry name" value="CHROMATE REDUCTASE"/>
    <property type="match status" value="1"/>
</dbReference>
<keyword evidence="2" id="KW-0560">Oxidoreductase</keyword>
<keyword evidence="3" id="KW-1185">Reference proteome</keyword>
<sequence>MHLLAISGSLRSGSYNTALARTAQQLTPEGATLEVATLHGIPLYDGDVEQQGMPEAVLALKARIAAADGLLLVTPEYNQGVPGVFKNAIDWLSRSDMKTTFGRKPTGLMGASMGGFGTLSSQNAWLPTLKVLGVQLFSARNVLVSRAQNQFDAEHRLQDEATRQMVAAYLSDFAAFVVAEKKAG</sequence>
<evidence type="ECO:0000313" key="3">
    <source>
        <dbReference type="Proteomes" id="UP001597304"/>
    </source>
</evidence>
<protein>
    <submittedName>
        <fullName evidence="2">NADPH-dependent FMN reductase</fullName>
        <ecNumber evidence="2">1.-.-.-</ecNumber>
    </submittedName>
</protein>
<gene>
    <name evidence="2" type="ORF">ACFSF0_16675</name>
</gene>
<reference evidence="3" key="1">
    <citation type="journal article" date="2019" name="Int. J. Syst. Evol. Microbiol.">
        <title>The Global Catalogue of Microorganisms (GCM) 10K type strain sequencing project: providing services to taxonomists for standard genome sequencing and annotation.</title>
        <authorList>
            <consortium name="The Broad Institute Genomics Platform"/>
            <consortium name="The Broad Institute Genome Sequencing Center for Infectious Disease"/>
            <person name="Wu L."/>
            <person name="Ma J."/>
        </authorList>
    </citation>
    <scope>NUCLEOTIDE SEQUENCE [LARGE SCALE GENOMIC DNA]</scope>
    <source>
        <strain evidence="3">LMG 29247</strain>
    </source>
</reference>
<dbReference type="Pfam" id="PF03358">
    <property type="entry name" value="FMN_red"/>
    <property type="match status" value="1"/>
</dbReference>